<keyword evidence="5" id="KW-0653">Protein transport</keyword>
<evidence type="ECO:0000256" key="3">
    <source>
        <dbReference type="ARBA" id="ARBA00022737"/>
    </source>
</evidence>
<dbReference type="PANTHER" id="PTHR23138:SF141">
    <property type="entry name" value="NUCLEAR PORE COMPLEX PROTEIN NUP50"/>
    <property type="match status" value="1"/>
</dbReference>
<dbReference type="CDD" id="cd13170">
    <property type="entry name" value="RanBD_NUP50"/>
    <property type="match status" value="1"/>
</dbReference>
<dbReference type="Pfam" id="PF08911">
    <property type="entry name" value="NUP50"/>
    <property type="match status" value="1"/>
</dbReference>
<dbReference type="OrthoDB" id="10062131at2759"/>
<evidence type="ECO:0000256" key="4">
    <source>
        <dbReference type="ARBA" id="ARBA00022816"/>
    </source>
</evidence>
<gene>
    <name evidence="12" type="ORF">EB796_003836</name>
</gene>
<feature type="compositionally biased region" description="Polar residues" evidence="10">
    <location>
        <begin position="1"/>
        <end position="17"/>
    </location>
</feature>
<accession>A0A7J7KGZ5</accession>
<dbReference type="InterPro" id="IPR000156">
    <property type="entry name" value="Ran_bind_dom"/>
</dbReference>
<evidence type="ECO:0000256" key="5">
    <source>
        <dbReference type="ARBA" id="ARBA00022927"/>
    </source>
</evidence>
<feature type="region of interest" description="Disordered" evidence="10">
    <location>
        <begin position="104"/>
        <end position="131"/>
    </location>
</feature>
<dbReference type="Gene3D" id="2.30.29.30">
    <property type="entry name" value="Pleckstrin-homology domain (PH domain)/Phosphotyrosine-binding domain (PTB)"/>
    <property type="match status" value="1"/>
</dbReference>
<protein>
    <submittedName>
        <fullName evidence="12">NUP50</fullName>
    </submittedName>
</protein>
<evidence type="ECO:0000256" key="10">
    <source>
        <dbReference type="SAM" id="MobiDB-lite"/>
    </source>
</evidence>
<keyword evidence="8" id="KW-0906">Nuclear pore complex</keyword>
<feature type="domain" description="RanBD1" evidence="11">
    <location>
        <begin position="403"/>
        <end position="538"/>
    </location>
</feature>
<dbReference type="PROSITE" id="PS50196">
    <property type="entry name" value="RANBD1"/>
    <property type="match status" value="1"/>
</dbReference>
<feature type="compositionally biased region" description="Low complexity" evidence="10">
    <location>
        <begin position="104"/>
        <end position="114"/>
    </location>
</feature>
<comment type="subcellular location">
    <subcellularLocation>
        <location evidence="1">Nucleus</location>
        <location evidence="1">Nuclear pore complex</location>
    </subcellularLocation>
</comment>
<keyword evidence="3" id="KW-0677">Repeat</keyword>
<dbReference type="Proteomes" id="UP000593567">
    <property type="component" value="Unassembled WGS sequence"/>
</dbReference>
<feature type="region of interest" description="Disordered" evidence="10">
    <location>
        <begin position="1"/>
        <end position="34"/>
    </location>
</feature>
<dbReference type="GO" id="GO:0006606">
    <property type="term" value="P:protein import into nucleus"/>
    <property type="evidence" value="ECO:0007669"/>
    <property type="project" value="TreeGrafter"/>
</dbReference>
<evidence type="ECO:0000256" key="1">
    <source>
        <dbReference type="ARBA" id="ARBA00004567"/>
    </source>
</evidence>
<dbReference type="SMART" id="SM00160">
    <property type="entry name" value="RanBD"/>
    <property type="match status" value="1"/>
</dbReference>
<dbReference type="GO" id="GO:0051028">
    <property type="term" value="P:mRNA transport"/>
    <property type="evidence" value="ECO:0007669"/>
    <property type="project" value="UniProtKB-KW"/>
</dbReference>
<evidence type="ECO:0000256" key="8">
    <source>
        <dbReference type="ARBA" id="ARBA00023132"/>
    </source>
</evidence>
<evidence type="ECO:0000313" key="13">
    <source>
        <dbReference type="Proteomes" id="UP000593567"/>
    </source>
</evidence>
<sequence length="538" mass="56917">MITMSNKRQATGNLNQDNWDDDEPEEEVGVFKQADENTLKSRVFKKAKRRGVVTSSDQPAQPSLFTGFKGFGKPSVSKSSFTFNEKTTTASTVSQPITFPSFSFTTSNASKSSSPTKVDNSGEPAAVSHDVKESGDSTKFLSSLKWLQSHLEKNPFCYFTPVFKDYETHLAGLKLKHNYVDVVNGEGTNKTVESAGNTEKPESSKNTEVSAAAFSTASKDTSKDTSVFGSAAPSVTANSTLPTMSFTVTSSVTAITTSQPLTTDVNKPAIFGTPATKSFLSTTVTSPIPTFSFGSTQKVSSSFAATENKSSETPSFGLKSFSFGAKPATSSGSTGSSTGGLGAVFGVKPAADSSSDKPAPSLGFSFKTSQPATSSTASTSGLGFSFKSAIAQASTNGGAASGSTEEEEYVPPKPEVENKITEEDSVYTKRVKLFYEKEGKYVDKGVGNLFIKPIDGGKYSVLIRADTNLGNILLNIALAPSIPVKRMGKNNVSLLCIANPPMDIKAKDSTAPTMLLVRVKTEADADELCAKIDEYKKS</sequence>
<feature type="region of interest" description="Disordered" evidence="10">
    <location>
        <begin position="188"/>
        <end position="216"/>
    </location>
</feature>
<dbReference type="Pfam" id="PF00638">
    <property type="entry name" value="Ran_BP1"/>
    <property type="match status" value="1"/>
</dbReference>
<evidence type="ECO:0000256" key="7">
    <source>
        <dbReference type="ARBA" id="ARBA00023010"/>
    </source>
</evidence>
<evidence type="ECO:0000313" key="12">
    <source>
        <dbReference type="EMBL" id="KAF6037849.1"/>
    </source>
</evidence>
<evidence type="ECO:0000256" key="2">
    <source>
        <dbReference type="ARBA" id="ARBA00022448"/>
    </source>
</evidence>
<dbReference type="EMBL" id="VXIV02000505">
    <property type="protein sequence ID" value="KAF6037849.1"/>
    <property type="molecule type" value="Genomic_DNA"/>
</dbReference>
<feature type="compositionally biased region" description="Polar residues" evidence="10">
    <location>
        <begin position="53"/>
        <end position="64"/>
    </location>
</feature>
<comment type="caution">
    <text evidence="12">The sequence shown here is derived from an EMBL/GenBank/DDBJ whole genome shotgun (WGS) entry which is preliminary data.</text>
</comment>
<dbReference type="AlphaFoldDB" id="A0A7J7KGZ5"/>
<feature type="compositionally biased region" description="Polar residues" evidence="10">
    <location>
        <begin position="188"/>
        <end position="197"/>
    </location>
</feature>
<organism evidence="12 13">
    <name type="scientific">Bugula neritina</name>
    <name type="common">Brown bryozoan</name>
    <name type="synonym">Sertularia neritina</name>
    <dbReference type="NCBI Taxonomy" id="10212"/>
    <lineage>
        <taxon>Eukaryota</taxon>
        <taxon>Metazoa</taxon>
        <taxon>Spiralia</taxon>
        <taxon>Lophotrochozoa</taxon>
        <taxon>Bryozoa</taxon>
        <taxon>Gymnolaemata</taxon>
        <taxon>Cheilostomatida</taxon>
        <taxon>Flustrina</taxon>
        <taxon>Buguloidea</taxon>
        <taxon>Bugulidae</taxon>
        <taxon>Bugula</taxon>
    </lineage>
</organism>
<feature type="region of interest" description="Disordered" evidence="10">
    <location>
        <begin position="46"/>
        <end position="78"/>
    </location>
</feature>
<keyword evidence="7" id="KW-0811">Translocation</keyword>
<dbReference type="InterPro" id="IPR015007">
    <property type="entry name" value="NUP2/50/61"/>
</dbReference>
<evidence type="ECO:0000259" key="11">
    <source>
        <dbReference type="PROSITE" id="PS50196"/>
    </source>
</evidence>
<proteinExistence type="predicted"/>
<keyword evidence="6" id="KW-0007">Acetylation</keyword>
<keyword evidence="2" id="KW-0813">Transport</keyword>
<keyword evidence="4" id="KW-0509">mRNA transport</keyword>
<evidence type="ECO:0000256" key="6">
    <source>
        <dbReference type="ARBA" id="ARBA00022990"/>
    </source>
</evidence>
<dbReference type="InterPro" id="IPR011993">
    <property type="entry name" value="PH-like_dom_sf"/>
</dbReference>
<dbReference type="SUPFAM" id="SSF50729">
    <property type="entry name" value="PH domain-like"/>
    <property type="match status" value="1"/>
</dbReference>
<keyword evidence="9" id="KW-0539">Nucleus</keyword>
<reference evidence="12" key="1">
    <citation type="submission" date="2020-06" db="EMBL/GenBank/DDBJ databases">
        <title>Draft genome of Bugula neritina, a colonial animal packing powerful symbionts and potential medicines.</title>
        <authorList>
            <person name="Rayko M."/>
        </authorList>
    </citation>
    <scope>NUCLEOTIDE SEQUENCE [LARGE SCALE GENOMIC DNA]</scope>
    <source>
        <strain evidence="12">Kwan_BN1</strain>
    </source>
</reference>
<name>A0A7J7KGZ5_BUGNE</name>
<dbReference type="PANTHER" id="PTHR23138">
    <property type="entry name" value="RAN BINDING PROTEIN"/>
    <property type="match status" value="1"/>
</dbReference>
<dbReference type="InterPro" id="IPR045255">
    <property type="entry name" value="RanBP1-like"/>
</dbReference>
<feature type="region of interest" description="Disordered" evidence="10">
    <location>
        <begin position="395"/>
        <end position="416"/>
    </location>
</feature>
<feature type="compositionally biased region" description="Acidic residues" evidence="10">
    <location>
        <begin position="18"/>
        <end position="28"/>
    </location>
</feature>
<evidence type="ECO:0000256" key="9">
    <source>
        <dbReference type="ARBA" id="ARBA00023242"/>
    </source>
</evidence>
<keyword evidence="13" id="KW-1185">Reference proteome</keyword>
<dbReference type="GO" id="GO:0005643">
    <property type="term" value="C:nuclear pore"/>
    <property type="evidence" value="ECO:0007669"/>
    <property type="project" value="UniProtKB-SubCell"/>
</dbReference>